<feature type="transmembrane region" description="Helical" evidence="1">
    <location>
        <begin position="200"/>
        <end position="222"/>
    </location>
</feature>
<dbReference type="AlphaFoldDB" id="A0A9W6GCG9"/>
<feature type="transmembrane region" description="Helical" evidence="1">
    <location>
        <begin position="148"/>
        <end position="171"/>
    </location>
</feature>
<gene>
    <name evidence="2" type="ORF">GALLR39Z86_41320</name>
</gene>
<feature type="transmembrane region" description="Helical" evidence="1">
    <location>
        <begin position="26"/>
        <end position="50"/>
    </location>
</feature>
<name>A0A9W6GCG9_9ACTN</name>
<dbReference type="PANTHER" id="PTHR36833:SF1">
    <property type="entry name" value="INTEGRAL MEMBRANE TRANSPORT PROTEIN"/>
    <property type="match status" value="1"/>
</dbReference>
<dbReference type="InterPro" id="IPR010390">
    <property type="entry name" value="ABC-2_transporter-like"/>
</dbReference>
<protein>
    <submittedName>
        <fullName evidence="2">Transporter</fullName>
    </submittedName>
</protein>
<sequence length="261" mass="27812">MGRTASVYARLIAAQFRSITEYPADFWTMVSVALIQQAAQLAFIAVIFAQVTAIDGWGFPEMLLLIGFMVLTDSVTEVGWDGMWTVGRKIIDGGLDYAVVRPAPVMMQIGASAIGMQSAANLATGATMIAIGWSGAGIAPAMIPAGVLLFACAVAVQLTVITIMNCVNFWLKGPSPVFAWLTAQTQETATRFPLTIYPRAVRALLTWAVPLAFVNFIPVQILTGALPAWWLAVPPVVAAVLFAIAVLVAKAGLRRYESAGH</sequence>
<keyword evidence="1" id="KW-0812">Transmembrane</keyword>
<evidence type="ECO:0000256" key="1">
    <source>
        <dbReference type="SAM" id="Phobius"/>
    </source>
</evidence>
<dbReference type="RefSeq" id="WP_270115867.1">
    <property type="nucleotide sequence ID" value="NZ_BAAAOL010000007.1"/>
</dbReference>
<dbReference type="PANTHER" id="PTHR36833">
    <property type="entry name" value="SLR0610 PROTEIN-RELATED"/>
    <property type="match status" value="1"/>
</dbReference>
<evidence type="ECO:0000313" key="2">
    <source>
        <dbReference type="EMBL" id="GLI44282.1"/>
    </source>
</evidence>
<reference evidence="2" key="1">
    <citation type="submission" date="2022-12" db="EMBL/GenBank/DDBJ databases">
        <title>Reference genome sequencing for broad-spectrum identification of bacterial and archaeal isolates by mass spectrometry.</title>
        <authorList>
            <person name="Sekiguchi Y."/>
            <person name="Tourlousse D.M."/>
        </authorList>
    </citation>
    <scope>NUCLEOTIDE SEQUENCE</scope>
    <source>
        <strain evidence="2">LLR39Z86</strain>
    </source>
</reference>
<dbReference type="EMBL" id="BSDT01000001">
    <property type="protein sequence ID" value="GLI44282.1"/>
    <property type="molecule type" value="Genomic_DNA"/>
</dbReference>
<feature type="transmembrane region" description="Helical" evidence="1">
    <location>
        <begin position="62"/>
        <end position="80"/>
    </location>
</feature>
<keyword evidence="3" id="KW-1185">Reference proteome</keyword>
<organism evidence="2 3">
    <name type="scientific">Glycomyces algeriensis</name>
    <dbReference type="NCBI Taxonomy" id="256037"/>
    <lineage>
        <taxon>Bacteria</taxon>
        <taxon>Bacillati</taxon>
        <taxon>Actinomycetota</taxon>
        <taxon>Actinomycetes</taxon>
        <taxon>Glycomycetales</taxon>
        <taxon>Glycomycetaceae</taxon>
        <taxon>Glycomyces</taxon>
    </lineage>
</organism>
<keyword evidence="1" id="KW-0472">Membrane</keyword>
<dbReference type="Pfam" id="PF06182">
    <property type="entry name" value="ABC2_membrane_6"/>
    <property type="match status" value="1"/>
</dbReference>
<comment type="caution">
    <text evidence="2">The sequence shown here is derived from an EMBL/GenBank/DDBJ whole genome shotgun (WGS) entry which is preliminary data.</text>
</comment>
<evidence type="ECO:0000313" key="3">
    <source>
        <dbReference type="Proteomes" id="UP001144313"/>
    </source>
</evidence>
<dbReference type="Proteomes" id="UP001144313">
    <property type="component" value="Unassembled WGS sequence"/>
</dbReference>
<keyword evidence="1" id="KW-1133">Transmembrane helix</keyword>
<accession>A0A9W6GCG9</accession>
<proteinExistence type="predicted"/>
<feature type="transmembrane region" description="Helical" evidence="1">
    <location>
        <begin position="228"/>
        <end position="249"/>
    </location>
</feature>